<feature type="domain" description="HTH tetR-type" evidence="6">
    <location>
        <begin position="1"/>
        <end position="57"/>
    </location>
</feature>
<comment type="caution">
    <text evidence="7">The sequence shown here is derived from an EMBL/GenBank/DDBJ whole genome shotgun (WGS) entry which is preliminary data.</text>
</comment>
<dbReference type="Gene3D" id="1.10.357.10">
    <property type="entry name" value="Tetracycline Repressor, domain 2"/>
    <property type="match status" value="1"/>
</dbReference>
<sequence length="210" mass="23471">MIIDAALRLSDAETGLERLTVRRLAAELGVGTMTLYGYFRSKEEILDSIADHVLGEMRLPEADDDDPATALRTVGWAFLNMMREHPSVVQLFATRVTQSPESMRGAMEGVLERLVSSGIPGTLAVRCYSFLISYAMGFAAYQAPRTWARTDTENRAELRRQRQHFYSALSKEDFPQLVELAPHLVDLPSDEQFSFGLEALIARVLSELDG</sequence>
<gene>
    <name evidence="7" type="ORF">HDA32_002268</name>
</gene>
<evidence type="ECO:0000256" key="3">
    <source>
        <dbReference type="ARBA" id="ARBA00023125"/>
    </source>
</evidence>
<evidence type="ECO:0000256" key="4">
    <source>
        <dbReference type="ARBA" id="ARBA00023163"/>
    </source>
</evidence>
<name>A0A852TT93_9ACTN</name>
<accession>A0A852TT93</accession>
<reference evidence="7 8" key="1">
    <citation type="submission" date="2020-07" db="EMBL/GenBank/DDBJ databases">
        <title>Sequencing the genomes of 1000 actinobacteria strains.</title>
        <authorList>
            <person name="Klenk H.-P."/>
        </authorList>
    </citation>
    <scope>NUCLEOTIDE SEQUENCE [LARGE SCALE GENOMIC DNA]</scope>
    <source>
        <strain evidence="7 8">CXB654</strain>
    </source>
</reference>
<evidence type="ECO:0000313" key="8">
    <source>
        <dbReference type="Proteomes" id="UP000589036"/>
    </source>
</evidence>
<dbReference type="PRINTS" id="PR00400">
    <property type="entry name" value="TETREPRESSOR"/>
</dbReference>
<keyword evidence="4" id="KW-0804">Transcription</keyword>
<dbReference type="SUPFAM" id="SSF48498">
    <property type="entry name" value="Tetracyclin repressor-like, C-terminal domain"/>
    <property type="match status" value="1"/>
</dbReference>
<dbReference type="InterPro" id="IPR009057">
    <property type="entry name" value="Homeodomain-like_sf"/>
</dbReference>
<dbReference type="SUPFAM" id="SSF46689">
    <property type="entry name" value="Homeodomain-like"/>
    <property type="match status" value="1"/>
</dbReference>
<dbReference type="PANTHER" id="PTHR30055">
    <property type="entry name" value="HTH-TYPE TRANSCRIPTIONAL REGULATOR RUTR"/>
    <property type="match status" value="1"/>
</dbReference>
<dbReference type="InterPro" id="IPR050109">
    <property type="entry name" value="HTH-type_TetR-like_transc_reg"/>
</dbReference>
<dbReference type="InterPro" id="IPR003012">
    <property type="entry name" value="Tet_transcr_reg_TetR"/>
</dbReference>
<proteinExistence type="predicted"/>
<dbReference type="RefSeq" id="WP_218882406.1">
    <property type="nucleotide sequence ID" value="NZ_BAAAYY010000009.1"/>
</dbReference>
<dbReference type="GO" id="GO:0046677">
    <property type="term" value="P:response to antibiotic"/>
    <property type="evidence" value="ECO:0007669"/>
    <property type="project" value="InterPro"/>
</dbReference>
<dbReference type="AlphaFoldDB" id="A0A852TT93"/>
<dbReference type="Proteomes" id="UP000589036">
    <property type="component" value="Unassembled WGS sequence"/>
</dbReference>
<keyword evidence="8" id="KW-1185">Reference proteome</keyword>
<dbReference type="Pfam" id="PF02909">
    <property type="entry name" value="TetR_C_1"/>
    <property type="match status" value="1"/>
</dbReference>
<dbReference type="InterPro" id="IPR001647">
    <property type="entry name" value="HTH_TetR"/>
</dbReference>
<keyword evidence="1" id="KW-0678">Repressor</keyword>
<organism evidence="7 8">
    <name type="scientific">Spinactinospora alkalitolerans</name>
    <dbReference type="NCBI Taxonomy" id="687207"/>
    <lineage>
        <taxon>Bacteria</taxon>
        <taxon>Bacillati</taxon>
        <taxon>Actinomycetota</taxon>
        <taxon>Actinomycetes</taxon>
        <taxon>Streptosporangiales</taxon>
        <taxon>Nocardiopsidaceae</taxon>
        <taxon>Spinactinospora</taxon>
    </lineage>
</organism>
<dbReference type="GO" id="GO:0045892">
    <property type="term" value="P:negative regulation of DNA-templated transcription"/>
    <property type="evidence" value="ECO:0007669"/>
    <property type="project" value="InterPro"/>
</dbReference>
<keyword evidence="2" id="KW-0805">Transcription regulation</keyword>
<dbReference type="GO" id="GO:0003700">
    <property type="term" value="F:DNA-binding transcription factor activity"/>
    <property type="evidence" value="ECO:0007669"/>
    <property type="project" value="TreeGrafter"/>
</dbReference>
<dbReference type="PANTHER" id="PTHR30055:SF151">
    <property type="entry name" value="TRANSCRIPTIONAL REGULATORY PROTEIN"/>
    <property type="match status" value="1"/>
</dbReference>
<feature type="DNA-binding region" description="H-T-H motif" evidence="5">
    <location>
        <begin position="20"/>
        <end position="39"/>
    </location>
</feature>
<dbReference type="PROSITE" id="PS50977">
    <property type="entry name" value="HTH_TETR_2"/>
    <property type="match status" value="1"/>
</dbReference>
<evidence type="ECO:0000259" key="6">
    <source>
        <dbReference type="PROSITE" id="PS50977"/>
    </source>
</evidence>
<evidence type="ECO:0000256" key="5">
    <source>
        <dbReference type="PROSITE-ProRule" id="PRU00335"/>
    </source>
</evidence>
<evidence type="ECO:0000313" key="7">
    <source>
        <dbReference type="EMBL" id="NYE47148.1"/>
    </source>
</evidence>
<dbReference type="GO" id="GO:0000976">
    <property type="term" value="F:transcription cis-regulatory region binding"/>
    <property type="evidence" value="ECO:0007669"/>
    <property type="project" value="TreeGrafter"/>
</dbReference>
<evidence type="ECO:0000256" key="1">
    <source>
        <dbReference type="ARBA" id="ARBA00022491"/>
    </source>
</evidence>
<dbReference type="InterPro" id="IPR036271">
    <property type="entry name" value="Tet_transcr_reg_TetR-rel_C_sf"/>
</dbReference>
<dbReference type="InterPro" id="IPR004111">
    <property type="entry name" value="Repressor_TetR_C"/>
</dbReference>
<protein>
    <submittedName>
        <fullName evidence="7">AcrR family transcriptional regulator</fullName>
    </submittedName>
</protein>
<dbReference type="EMBL" id="JACCCC010000001">
    <property type="protein sequence ID" value="NYE47148.1"/>
    <property type="molecule type" value="Genomic_DNA"/>
</dbReference>
<evidence type="ECO:0000256" key="2">
    <source>
        <dbReference type="ARBA" id="ARBA00023015"/>
    </source>
</evidence>
<keyword evidence="3 5" id="KW-0238">DNA-binding</keyword>
<dbReference type="Pfam" id="PF00440">
    <property type="entry name" value="TetR_N"/>
    <property type="match status" value="1"/>
</dbReference>